<reference evidence="1 2" key="1">
    <citation type="submission" date="2020-03" db="EMBL/GenBank/DDBJ databases">
        <title>Screen low temperature-resistant strains for efficient degradation of petroleum hydrocarbons under the low temperature.</title>
        <authorList>
            <person name="Wang Y."/>
            <person name="Chen J."/>
        </authorList>
    </citation>
    <scope>NUCLEOTIDE SEQUENCE [LARGE SCALE GENOMIC DNA]</scope>
    <source>
        <strain evidence="1 2">KB1</strain>
    </source>
</reference>
<name>A0A6G9D3C8_RHOER</name>
<accession>A0A6G9D3C8</accession>
<protein>
    <submittedName>
        <fullName evidence="1">Uncharacterized protein</fullName>
    </submittedName>
</protein>
<evidence type="ECO:0000313" key="2">
    <source>
        <dbReference type="Proteomes" id="UP000502345"/>
    </source>
</evidence>
<gene>
    <name evidence="1" type="ORF">G9444_6425</name>
</gene>
<sequence>MNLMMGIFETTTVVPAASQARDTAAEFVLNECYLPRAFAQFISQLPD</sequence>
<dbReference type="EMBL" id="CP050124">
    <property type="protein sequence ID" value="QIP43668.1"/>
    <property type="molecule type" value="Genomic_DNA"/>
</dbReference>
<evidence type="ECO:0000313" key="1">
    <source>
        <dbReference type="EMBL" id="QIP43668.1"/>
    </source>
</evidence>
<organism evidence="1 2">
    <name type="scientific">Rhodococcus erythropolis</name>
    <name type="common">Arthrobacter picolinophilus</name>
    <dbReference type="NCBI Taxonomy" id="1833"/>
    <lineage>
        <taxon>Bacteria</taxon>
        <taxon>Bacillati</taxon>
        <taxon>Actinomycetota</taxon>
        <taxon>Actinomycetes</taxon>
        <taxon>Mycobacteriales</taxon>
        <taxon>Nocardiaceae</taxon>
        <taxon>Rhodococcus</taxon>
        <taxon>Rhodococcus erythropolis group</taxon>
    </lineage>
</organism>
<proteinExistence type="predicted"/>
<dbReference type="AlphaFoldDB" id="A0A6G9D3C8"/>
<dbReference type="RefSeq" id="WP_166502877.1">
    <property type="nucleotide sequence ID" value="NZ_CP050124.1"/>
</dbReference>
<dbReference type="Proteomes" id="UP000502345">
    <property type="component" value="Chromosome"/>
</dbReference>